<dbReference type="OrthoDB" id="10047006at2759"/>
<sequence length="331" mass="39428">MSTIHFLAENSKNSLLEDINSTKISFPDSFSHSRQGWRYLVQYILNNKLYLERKLLQFNLDSNVFQQYQYQFTKEYKIEENERIYKTHALSLRWLPSRSTTKLISIQIASILRYPNIYANIDHIMIIPFIVQFRIMMNFSEIEDLTKREQNKVLIQKHVTMMPPNKLTRRISINLSDKRNSFIEDNSFILSSPKWCPSLDEQQFSSLNLSNDLHQIKLQPKRINSYLNEQKYVEYLSLLNNTSFHKRQQYSFVDITNENNLSRLSLHSISYGFGLGIKTWKSIYDEKNFQHKTILSSSNYHLPSNKIELDRNQQEIIRRTGSFKRKSDMIL</sequence>
<evidence type="ECO:0000313" key="1">
    <source>
        <dbReference type="EMBL" id="CAF0883497.1"/>
    </source>
</evidence>
<gene>
    <name evidence="2" type="ORF">OTI717_LOCUS18792</name>
    <name evidence="1" type="ORF">RFH988_LOCUS8095</name>
</gene>
<evidence type="ECO:0000313" key="2">
    <source>
        <dbReference type="EMBL" id="CAF3810390.1"/>
    </source>
</evidence>
<name>A0A813YF43_9BILA</name>
<comment type="caution">
    <text evidence="1">The sequence shown here is derived from an EMBL/GenBank/DDBJ whole genome shotgun (WGS) entry which is preliminary data.</text>
</comment>
<dbReference type="AlphaFoldDB" id="A0A813YF43"/>
<dbReference type="Proteomes" id="UP000663882">
    <property type="component" value="Unassembled WGS sequence"/>
</dbReference>
<dbReference type="Proteomes" id="UP000663823">
    <property type="component" value="Unassembled WGS sequence"/>
</dbReference>
<dbReference type="EMBL" id="CAJNOO010000267">
    <property type="protein sequence ID" value="CAF0883497.1"/>
    <property type="molecule type" value="Genomic_DNA"/>
</dbReference>
<organism evidence="1 3">
    <name type="scientific">Rotaria sordida</name>
    <dbReference type="NCBI Taxonomy" id="392033"/>
    <lineage>
        <taxon>Eukaryota</taxon>
        <taxon>Metazoa</taxon>
        <taxon>Spiralia</taxon>
        <taxon>Gnathifera</taxon>
        <taxon>Rotifera</taxon>
        <taxon>Eurotatoria</taxon>
        <taxon>Bdelloidea</taxon>
        <taxon>Philodinida</taxon>
        <taxon>Philodinidae</taxon>
        <taxon>Rotaria</taxon>
    </lineage>
</organism>
<proteinExistence type="predicted"/>
<reference evidence="1" key="1">
    <citation type="submission" date="2021-02" db="EMBL/GenBank/DDBJ databases">
        <authorList>
            <person name="Nowell W R."/>
        </authorList>
    </citation>
    <scope>NUCLEOTIDE SEQUENCE</scope>
</reference>
<accession>A0A813YF43</accession>
<evidence type="ECO:0000313" key="3">
    <source>
        <dbReference type="Proteomes" id="UP000663882"/>
    </source>
</evidence>
<protein>
    <submittedName>
        <fullName evidence="1">Uncharacterized protein</fullName>
    </submittedName>
</protein>
<dbReference type="EMBL" id="CAJOAX010002652">
    <property type="protein sequence ID" value="CAF3810390.1"/>
    <property type="molecule type" value="Genomic_DNA"/>
</dbReference>